<dbReference type="EMBL" id="MU069532">
    <property type="protein sequence ID" value="KAF5839806.1"/>
    <property type="molecule type" value="Genomic_DNA"/>
</dbReference>
<dbReference type="Proteomes" id="UP000815325">
    <property type="component" value="Unassembled WGS sequence"/>
</dbReference>
<organism evidence="1 2">
    <name type="scientific">Dunaliella salina</name>
    <name type="common">Green alga</name>
    <name type="synonym">Protococcus salinus</name>
    <dbReference type="NCBI Taxonomy" id="3046"/>
    <lineage>
        <taxon>Eukaryota</taxon>
        <taxon>Viridiplantae</taxon>
        <taxon>Chlorophyta</taxon>
        <taxon>core chlorophytes</taxon>
        <taxon>Chlorophyceae</taxon>
        <taxon>CS clade</taxon>
        <taxon>Chlamydomonadales</taxon>
        <taxon>Dunaliellaceae</taxon>
        <taxon>Dunaliella</taxon>
    </lineage>
</organism>
<accession>A0ABQ7GYY2</accession>
<sequence length="127" mass="14310">MPISPYLYCLCVLHTFGWPTLDMRARGRNRGSIIQQSEHVESFMLKHGDFIGLFFCQQVTRQGGEIGEGKHHTTIRACGVIHGSFMPKHGDFRGLFFCQQVMRQRGEMGEGKHRTTSRACRAIPAGA</sequence>
<proteinExistence type="predicted"/>
<evidence type="ECO:0008006" key="3">
    <source>
        <dbReference type="Google" id="ProtNLM"/>
    </source>
</evidence>
<protein>
    <recommendedName>
        <fullName evidence="3">Secreted protein</fullName>
    </recommendedName>
</protein>
<name>A0ABQ7GYY2_DUNSA</name>
<keyword evidence="2" id="KW-1185">Reference proteome</keyword>
<evidence type="ECO:0000313" key="1">
    <source>
        <dbReference type="EMBL" id="KAF5839806.1"/>
    </source>
</evidence>
<evidence type="ECO:0000313" key="2">
    <source>
        <dbReference type="Proteomes" id="UP000815325"/>
    </source>
</evidence>
<comment type="caution">
    <text evidence="1">The sequence shown here is derived from an EMBL/GenBank/DDBJ whole genome shotgun (WGS) entry which is preliminary data.</text>
</comment>
<reference evidence="1" key="1">
    <citation type="submission" date="2017-08" db="EMBL/GenBank/DDBJ databases">
        <authorList>
            <person name="Polle J.E."/>
            <person name="Barry K."/>
            <person name="Cushman J."/>
            <person name="Schmutz J."/>
            <person name="Tran D."/>
            <person name="Hathwaick L.T."/>
            <person name="Yim W.C."/>
            <person name="Jenkins J."/>
            <person name="Mckie-Krisberg Z.M."/>
            <person name="Prochnik S."/>
            <person name="Lindquist E."/>
            <person name="Dockter R.B."/>
            <person name="Adam C."/>
            <person name="Molina H."/>
            <person name="Bunkerborg J."/>
            <person name="Jin E."/>
            <person name="Buchheim M."/>
            <person name="Magnuson J."/>
        </authorList>
    </citation>
    <scope>NUCLEOTIDE SEQUENCE</scope>
    <source>
        <strain evidence="1">CCAP 19/18</strain>
    </source>
</reference>
<gene>
    <name evidence="1" type="ORF">DUNSADRAFT_18569</name>
</gene>